<dbReference type="EMBL" id="FLQU01001314">
    <property type="protein sequence ID" value="SBS92559.1"/>
    <property type="molecule type" value="Genomic_DNA"/>
</dbReference>
<proteinExistence type="predicted"/>
<dbReference type="AlphaFoldDB" id="A0A1A8X1T1"/>
<accession>A0A1A8X1T1</accession>
<organism evidence="2 3">
    <name type="scientific">Plasmodium ovale curtisi</name>
    <dbReference type="NCBI Taxonomy" id="864141"/>
    <lineage>
        <taxon>Eukaryota</taxon>
        <taxon>Sar</taxon>
        <taxon>Alveolata</taxon>
        <taxon>Apicomplexa</taxon>
        <taxon>Aconoidasida</taxon>
        <taxon>Haemosporida</taxon>
        <taxon>Plasmodiidae</taxon>
        <taxon>Plasmodium</taxon>
        <taxon>Plasmodium (Plasmodium)</taxon>
    </lineage>
</organism>
<dbReference type="Proteomes" id="UP000078560">
    <property type="component" value="Unassembled WGS sequence"/>
</dbReference>
<evidence type="ECO:0000313" key="3">
    <source>
        <dbReference type="Proteomes" id="UP000078546"/>
    </source>
</evidence>
<sequence>MSAPIEIDVDVKGREGILDDQCVDEKTNVNNDGVNIEINIFDRSYNNIAINLISYFSHTNNTFEVYSEKKHLNEHAKLKDIIKSTLGGNKNAATYKHRGAMHVHIPGGENDLVHNVQKERKYLDIPSKRNNWEGTFKNDHNLHSNEIAGGTANAIKCTVIFRKHREGKKR</sequence>
<dbReference type="EMBL" id="FLQV01001187">
    <property type="protein sequence ID" value="SBS99207.1"/>
    <property type="molecule type" value="Genomic_DNA"/>
</dbReference>
<gene>
    <name evidence="2" type="ORF">POVCU1_051320</name>
    <name evidence="1" type="ORF">POVCU2_0074810</name>
</gene>
<protein>
    <submittedName>
        <fullName evidence="2">Uncharacterized protein</fullName>
    </submittedName>
</protein>
<dbReference type="Proteomes" id="UP000078546">
    <property type="component" value="Unassembled WGS sequence"/>
</dbReference>
<name>A0A1A8X1T1_PLAOA</name>
<reference evidence="3 4" key="2">
    <citation type="submission" date="2016-05" db="EMBL/GenBank/DDBJ databases">
        <authorList>
            <person name="Naeem Raeece"/>
        </authorList>
    </citation>
    <scope>NUCLEOTIDE SEQUENCE [LARGE SCALE GENOMIC DNA]</scope>
</reference>
<evidence type="ECO:0000313" key="2">
    <source>
        <dbReference type="EMBL" id="SBS99207.1"/>
    </source>
</evidence>
<evidence type="ECO:0000313" key="4">
    <source>
        <dbReference type="Proteomes" id="UP000078560"/>
    </source>
</evidence>
<evidence type="ECO:0000313" key="1">
    <source>
        <dbReference type="EMBL" id="SBS92559.1"/>
    </source>
</evidence>
<reference evidence="2" key="1">
    <citation type="submission" date="2016-05" db="EMBL/GenBank/DDBJ databases">
        <authorList>
            <person name="Lavstsen T."/>
            <person name="Jespersen J.S."/>
        </authorList>
    </citation>
    <scope>NUCLEOTIDE SEQUENCE [LARGE SCALE GENOMIC DNA]</scope>
</reference>